<evidence type="ECO:0000256" key="5">
    <source>
        <dbReference type="ARBA" id="ARBA00022692"/>
    </source>
</evidence>
<keyword evidence="6 14" id="KW-0479">Metal-binding</keyword>
<dbReference type="PROSITE" id="PS00154">
    <property type="entry name" value="ATPASE_E1_E2"/>
    <property type="match status" value="1"/>
</dbReference>
<keyword evidence="11 14" id="KW-0472">Membrane</keyword>
<feature type="transmembrane region" description="Helical" evidence="14">
    <location>
        <begin position="779"/>
        <end position="797"/>
    </location>
</feature>
<feature type="region of interest" description="Disordered" evidence="15">
    <location>
        <begin position="366"/>
        <end position="387"/>
    </location>
</feature>
<dbReference type="PRINTS" id="PR00941">
    <property type="entry name" value="CDATPASE"/>
</dbReference>
<evidence type="ECO:0000256" key="10">
    <source>
        <dbReference type="ARBA" id="ARBA00022989"/>
    </source>
</evidence>
<dbReference type="SUPFAM" id="SSF81653">
    <property type="entry name" value="Calcium ATPase, transduction domain A"/>
    <property type="match status" value="1"/>
</dbReference>
<dbReference type="SUPFAM" id="SSF55008">
    <property type="entry name" value="HMA, heavy metal-associated domain"/>
    <property type="match status" value="2"/>
</dbReference>
<feature type="domain" description="HMA" evidence="16">
    <location>
        <begin position="107"/>
        <end position="172"/>
    </location>
</feature>
<feature type="domain" description="HMA" evidence="16">
    <location>
        <begin position="5"/>
        <end position="71"/>
    </location>
</feature>
<dbReference type="PANTHER" id="PTHR48085">
    <property type="entry name" value="CADMIUM/ZINC-TRANSPORTING ATPASE HMA2-RELATED"/>
    <property type="match status" value="1"/>
</dbReference>
<dbReference type="Pfam" id="PF00403">
    <property type="entry name" value="HMA"/>
    <property type="match status" value="2"/>
</dbReference>
<feature type="transmembrane region" description="Helical" evidence="14">
    <location>
        <begin position="217"/>
        <end position="235"/>
    </location>
</feature>
<evidence type="ECO:0000256" key="2">
    <source>
        <dbReference type="ARBA" id="ARBA00006024"/>
    </source>
</evidence>
<evidence type="ECO:0000256" key="6">
    <source>
        <dbReference type="ARBA" id="ARBA00022723"/>
    </source>
</evidence>
<comment type="catalytic activity">
    <reaction evidence="13">
        <text>Zn(2+)(in) + ATP + H2O = Zn(2+)(out) + ADP + phosphate + H(+)</text>
        <dbReference type="Rhea" id="RHEA:20621"/>
        <dbReference type="ChEBI" id="CHEBI:15377"/>
        <dbReference type="ChEBI" id="CHEBI:15378"/>
        <dbReference type="ChEBI" id="CHEBI:29105"/>
        <dbReference type="ChEBI" id="CHEBI:30616"/>
        <dbReference type="ChEBI" id="CHEBI:43474"/>
        <dbReference type="ChEBI" id="CHEBI:456216"/>
        <dbReference type="EC" id="7.2.2.12"/>
    </reaction>
</comment>
<evidence type="ECO:0000256" key="12">
    <source>
        <dbReference type="ARBA" id="ARBA00039097"/>
    </source>
</evidence>
<evidence type="ECO:0000256" key="15">
    <source>
        <dbReference type="SAM" id="MobiDB-lite"/>
    </source>
</evidence>
<dbReference type="NCBIfam" id="TIGR01512">
    <property type="entry name" value="ATPase-IB2_Cd"/>
    <property type="match status" value="1"/>
</dbReference>
<dbReference type="Gene3D" id="2.70.150.10">
    <property type="entry name" value="Calcium-transporting ATPase, cytoplasmic transduction domain A"/>
    <property type="match status" value="1"/>
</dbReference>
<evidence type="ECO:0000256" key="11">
    <source>
        <dbReference type="ARBA" id="ARBA00023136"/>
    </source>
</evidence>
<dbReference type="SUPFAM" id="SSF56784">
    <property type="entry name" value="HAD-like"/>
    <property type="match status" value="1"/>
</dbReference>
<keyword evidence="5 14" id="KW-0812">Transmembrane</keyword>
<evidence type="ECO:0000256" key="14">
    <source>
        <dbReference type="RuleBase" id="RU362081"/>
    </source>
</evidence>
<dbReference type="InterPro" id="IPR023299">
    <property type="entry name" value="ATPase_P-typ_cyto_dom_N"/>
</dbReference>
<keyword evidence="10 14" id="KW-1133">Transmembrane helix</keyword>
<dbReference type="PROSITE" id="PS01047">
    <property type="entry name" value="HMA_1"/>
    <property type="match status" value="2"/>
</dbReference>
<dbReference type="InterPro" id="IPR036412">
    <property type="entry name" value="HAD-like_sf"/>
</dbReference>
<dbReference type="Proteomes" id="UP001595593">
    <property type="component" value="Unassembled WGS sequence"/>
</dbReference>
<dbReference type="InterPro" id="IPR017969">
    <property type="entry name" value="Heavy-metal-associated_CS"/>
</dbReference>
<name>A0ABV7G5R9_9PROT</name>
<dbReference type="Pfam" id="PF00702">
    <property type="entry name" value="Hydrolase"/>
    <property type="match status" value="1"/>
</dbReference>
<accession>A0ABV7G5R9</accession>
<dbReference type="InterPro" id="IPR023298">
    <property type="entry name" value="ATPase_P-typ_TM_dom_sf"/>
</dbReference>
<keyword evidence="3 14" id="KW-1003">Cell membrane</keyword>
<dbReference type="PRINTS" id="PR00119">
    <property type="entry name" value="CATATPASE"/>
</dbReference>
<evidence type="ECO:0000259" key="16">
    <source>
        <dbReference type="PROSITE" id="PS50846"/>
    </source>
</evidence>
<feature type="transmembrane region" description="Helical" evidence="14">
    <location>
        <begin position="467"/>
        <end position="491"/>
    </location>
</feature>
<dbReference type="InterPro" id="IPR006121">
    <property type="entry name" value="HMA_dom"/>
</dbReference>
<dbReference type="PANTHER" id="PTHR48085:SF5">
    <property type="entry name" value="CADMIUM_ZINC-TRANSPORTING ATPASE HMA4-RELATED"/>
    <property type="match status" value="1"/>
</dbReference>
<evidence type="ECO:0000256" key="8">
    <source>
        <dbReference type="ARBA" id="ARBA00022840"/>
    </source>
</evidence>
<evidence type="ECO:0000313" key="17">
    <source>
        <dbReference type="EMBL" id="MFC3126908.1"/>
    </source>
</evidence>
<keyword evidence="7 14" id="KW-0547">Nucleotide-binding</keyword>
<comment type="caution">
    <text evidence="17">The sequence shown here is derived from an EMBL/GenBank/DDBJ whole genome shotgun (WGS) entry which is preliminary data.</text>
</comment>
<proteinExistence type="inferred from homology"/>
<dbReference type="RefSeq" id="WP_379598537.1">
    <property type="nucleotide sequence ID" value="NZ_JBHRTN010000018.1"/>
</dbReference>
<dbReference type="InterPro" id="IPR051014">
    <property type="entry name" value="Cation_Transport_ATPase_IB"/>
</dbReference>
<dbReference type="InterPro" id="IPR036163">
    <property type="entry name" value="HMA_dom_sf"/>
</dbReference>
<evidence type="ECO:0000256" key="13">
    <source>
        <dbReference type="ARBA" id="ARBA00047308"/>
    </source>
</evidence>
<dbReference type="InterPro" id="IPR044492">
    <property type="entry name" value="P_typ_ATPase_HD_dom"/>
</dbReference>
<dbReference type="EMBL" id="JBHRTN010000018">
    <property type="protein sequence ID" value="MFC3126908.1"/>
    <property type="molecule type" value="Genomic_DNA"/>
</dbReference>
<dbReference type="Gene3D" id="3.40.1110.10">
    <property type="entry name" value="Calcium-transporting ATPase, cytoplasmic domain N"/>
    <property type="match status" value="1"/>
</dbReference>
<dbReference type="InterPro" id="IPR027256">
    <property type="entry name" value="P-typ_ATPase_IB"/>
</dbReference>
<evidence type="ECO:0000256" key="9">
    <source>
        <dbReference type="ARBA" id="ARBA00022967"/>
    </source>
</evidence>
<dbReference type="SFLD" id="SFLDG00002">
    <property type="entry name" value="C1.7:_P-type_atpase_like"/>
    <property type="match status" value="1"/>
</dbReference>
<feature type="region of interest" description="Disordered" evidence="15">
    <location>
        <begin position="185"/>
        <end position="206"/>
    </location>
</feature>
<protein>
    <recommendedName>
        <fullName evidence="12">P-type Zn(2+) transporter</fullName>
        <ecNumber evidence="12">7.2.2.12</ecNumber>
    </recommendedName>
</protein>
<dbReference type="EC" id="7.2.2.12" evidence="12"/>
<dbReference type="InterPro" id="IPR059000">
    <property type="entry name" value="ATPase_P-type_domA"/>
</dbReference>
<sequence length="829" mass="85089">MDGGTRHGWKVGGMDCAACVAKVTRAVERLPGVSEVSVNLMAEELFLDLAPGTTAPGKVRDQVSALGYSVTALPIIVRPDGGKDEHAHDGCCGRGHPDRADGPEPEARYRWKVEGMDCAACVAKVTRAVERLPGVSGISVNLMAEELSLRLGPHGRRNDVEAQVAALGYAISPLGDPHAVGLGSMGHAPGHEHGPVAHSHGAADPARPWHANRQARLVLLLGTLVGAASLAGWLWPAAAAWLYLTATLVAVVPFGRRAVALARAGSPFSIETLMVTAAIGAALIGAAGEAALVVFLFATGEWLEGVAAGRARAGIRALVEMMPRTARRERGGRVEEVAADSLAPGETILIRPGDRVPCDGTIAEGRSALDESPVTGESQPVARGPGDPVVAGSINADGVLRVTVTHAGPDSTLARIARMVTEATASRGRTQRFIERFSNVWTPGSMAVAALVALLPPLLGGGDWSTWLYRGLALLLVACPCALVISVPAAMASGLSAGARHGMLVKGGAALEAIGGARTVAFDKTGTLTEGRPRVTDILPAPYVREEEVLRLASGLEAGSSHPLARAILAEARVRAVTPPPLSAAAAIPGQAVTGTLEGQPYALGSPGWAAEAGHPLPSTLAGTAEALEAEGKTVVALVRDGEVMGLVAMRDEPRADAAAGIASLRRLGLRCVMLTGDNPRTGAAIGRVLDLEVRAGLRPEGKLREIAALRQQGPVVMVGDGINDAPALAAASSGIAMGGSTDVALEAADAALMRERVGGVAGLVALSRATLGNVKQNVAVAVGLKLIFLVTTVAGISGLWMAILADTGATVLVTLNALRLLRWRPAQH</sequence>
<dbReference type="SFLD" id="SFLDS00003">
    <property type="entry name" value="Haloacid_Dehalogenase"/>
    <property type="match status" value="1"/>
</dbReference>
<keyword evidence="8 14" id="KW-0067">ATP-binding</keyword>
<dbReference type="Gene3D" id="3.40.50.1000">
    <property type="entry name" value="HAD superfamily/HAD-like"/>
    <property type="match status" value="1"/>
</dbReference>
<dbReference type="InterPro" id="IPR023214">
    <property type="entry name" value="HAD_sf"/>
</dbReference>
<feature type="region of interest" description="Disordered" evidence="15">
    <location>
        <begin position="82"/>
        <end position="105"/>
    </location>
</feature>
<keyword evidence="18" id="KW-1185">Reference proteome</keyword>
<evidence type="ECO:0000256" key="3">
    <source>
        <dbReference type="ARBA" id="ARBA00022475"/>
    </source>
</evidence>
<comment type="subcellular location">
    <subcellularLocation>
        <location evidence="1">Cell membrane</location>
        <topology evidence="1">Multi-pass membrane protein</topology>
    </subcellularLocation>
</comment>
<feature type="transmembrane region" description="Helical" evidence="14">
    <location>
        <begin position="272"/>
        <end position="296"/>
    </location>
</feature>
<evidence type="ECO:0000256" key="7">
    <source>
        <dbReference type="ARBA" id="ARBA00022741"/>
    </source>
</evidence>
<comment type="similarity">
    <text evidence="2 14">Belongs to the cation transport ATPase (P-type) (TC 3.A.3) family. Type IB subfamily.</text>
</comment>
<organism evidence="17 18">
    <name type="scientific">Teichococcus globiformis</name>
    <dbReference type="NCBI Taxonomy" id="2307229"/>
    <lineage>
        <taxon>Bacteria</taxon>
        <taxon>Pseudomonadati</taxon>
        <taxon>Pseudomonadota</taxon>
        <taxon>Alphaproteobacteria</taxon>
        <taxon>Acetobacterales</taxon>
        <taxon>Roseomonadaceae</taxon>
        <taxon>Roseomonas</taxon>
    </lineage>
</organism>
<evidence type="ECO:0000313" key="18">
    <source>
        <dbReference type="Proteomes" id="UP001595593"/>
    </source>
</evidence>
<dbReference type="Gene3D" id="3.30.70.100">
    <property type="match status" value="2"/>
</dbReference>
<dbReference type="PROSITE" id="PS50846">
    <property type="entry name" value="HMA_2"/>
    <property type="match status" value="2"/>
</dbReference>
<dbReference type="InterPro" id="IPR018303">
    <property type="entry name" value="ATPase_P-typ_P_site"/>
</dbReference>
<gene>
    <name evidence="17" type="ORF">ACFOD4_17720</name>
</gene>
<dbReference type="SUPFAM" id="SSF81665">
    <property type="entry name" value="Calcium ATPase, transmembrane domain M"/>
    <property type="match status" value="1"/>
</dbReference>
<dbReference type="Pfam" id="PF00122">
    <property type="entry name" value="E1-E2_ATPase"/>
    <property type="match status" value="1"/>
</dbReference>
<keyword evidence="9" id="KW-1278">Translocase</keyword>
<feature type="transmembrane region" description="Helical" evidence="14">
    <location>
        <begin position="437"/>
        <end position="455"/>
    </location>
</feature>
<dbReference type="NCBIfam" id="TIGR01494">
    <property type="entry name" value="ATPase_P-type"/>
    <property type="match status" value="1"/>
</dbReference>
<dbReference type="InterPro" id="IPR008250">
    <property type="entry name" value="ATPase_P-typ_transduc_dom_A_sf"/>
</dbReference>
<dbReference type="PROSITE" id="PS01229">
    <property type="entry name" value="COF_2"/>
    <property type="match status" value="1"/>
</dbReference>
<dbReference type="InterPro" id="IPR001757">
    <property type="entry name" value="P_typ_ATPase"/>
</dbReference>
<keyword evidence="4" id="KW-0597">Phosphoprotein</keyword>
<dbReference type="SFLD" id="SFLDF00027">
    <property type="entry name" value="p-type_atpase"/>
    <property type="match status" value="1"/>
</dbReference>
<reference evidence="18" key="1">
    <citation type="journal article" date="2019" name="Int. J. Syst. Evol. Microbiol.">
        <title>The Global Catalogue of Microorganisms (GCM) 10K type strain sequencing project: providing services to taxonomists for standard genome sequencing and annotation.</title>
        <authorList>
            <consortium name="The Broad Institute Genomics Platform"/>
            <consortium name="The Broad Institute Genome Sequencing Center for Infectious Disease"/>
            <person name="Wu L."/>
            <person name="Ma J."/>
        </authorList>
    </citation>
    <scope>NUCLEOTIDE SEQUENCE [LARGE SCALE GENOMIC DNA]</scope>
    <source>
        <strain evidence="18">KCTC 52094</strain>
    </source>
</reference>
<dbReference type="CDD" id="cd00371">
    <property type="entry name" value="HMA"/>
    <property type="match status" value="2"/>
</dbReference>
<evidence type="ECO:0000256" key="4">
    <source>
        <dbReference type="ARBA" id="ARBA00022553"/>
    </source>
</evidence>
<dbReference type="NCBIfam" id="TIGR01525">
    <property type="entry name" value="ATPase-IB_hvy"/>
    <property type="match status" value="1"/>
</dbReference>
<evidence type="ECO:0000256" key="1">
    <source>
        <dbReference type="ARBA" id="ARBA00004651"/>
    </source>
</evidence>